<feature type="region of interest" description="Disordered" evidence="1">
    <location>
        <begin position="1"/>
        <end position="23"/>
    </location>
</feature>
<evidence type="ECO:0000313" key="2">
    <source>
        <dbReference type="EMBL" id="CEK96022.1"/>
    </source>
</evidence>
<sequence length="76" mass="8521">DKIQIRTPGLGKTNIDPASSGKQWSDETNIVDVDFIQNELNFAKMMNTRVKRMSDDAFSNNEFLSSDQIASNTIPN</sequence>
<name>A0A0B7BT00_9EUPU</name>
<gene>
    <name evidence="2" type="primary">ORF210004</name>
</gene>
<protein>
    <submittedName>
        <fullName evidence="2">Uncharacterized protein</fullName>
    </submittedName>
</protein>
<accession>A0A0B7BT00</accession>
<organism evidence="2">
    <name type="scientific">Arion vulgaris</name>
    <dbReference type="NCBI Taxonomy" id="1028688"/>
    <lineage>
        <taxon>Eukaryota</taxon>
        <taxon>Metazoa</taxon>
        <taxon>Spiralia</taxon>
        <taxon>Lophotrochozoa</taxon>
        <taxon>Mollusca</taxon>
        <taxon>Gastropoda</taxon>
        <taxon>Heterobranchia</taxon>
        <taxon>Euthyneura</taxon>
        <taxon>Panpulmonata</taxon>
        <taxon>Eupulmonata</taxon>
        <taxon>Stylommatophora</taxon>
        <taxon>Helicina</taxon>
        <taxon>Arionoidea</taxon>
        <taxon>Arionidae</taxon>
        <taxon>Arion</taxon>
    </lineage>
</organism>
<dbReference type="EMBL" id="HACG01049157">
    <property type="protein sequence ID" value="CEK96022.1"/>
    <property type="molecule type" value="Transcribed_RNA"/>
</dbReference>
<feature type="non-terminal residue" evidence="2">
    <location>
        <position position="76"/>
    </location>
</feature>
<dbReference type="AlphaFoldDB" id="A0A0B7BT00"/>
<evidence type="ECO:0000256" key="1">
    <source>
        <dbReference type="SAM" id="MobiDB-lite"/>
    </source>
</evidence>
<proteinExistence type="predicted"/>
<reference evidence="2" key="1">
    <citation type="submission" date="2014-12" db="EMBL/GenBank/DDBJ databases">
        <title>Insight into the proteome of Arion vulgaris.</title>
        <authorList>
            <person name="Aradska J."/>
            <person name="Bulat T."/>
            <person name="Smidak R."/>
            <person name="Sarate P."/>
            <person name="Gangsoo J."/>
            <person name="Sialana F."/>
            <person name="Bilban M."/>
            <person name="Lubec G."/>
        </authorList>
    </citation>
    <scope>NUCLEOTIDE SEQUENCE</scope>
    <source>
        <tissue evidence="2">Skin</tissue>
    </source>
</reference>
<feature type="non-terminal residue" evidence="2">
    <location>
        <position position="1"/>
    </location>
</feature>